<name>A0A5N6W5S4_9EURO</name>
<evidence type="ECO:0000313" key="3">
    <source>
        <dbReference type="Proteomes" id="UP000325433"/>
    </source>
</evidence>
<sequence length="85" mass="9138">MTLRASNCISLLSSTLIVFSAALIEPLPTAIASILSTPSMAGPSGFSPNNAYTILRRCAFRLVWSGTFLDICRSSQPQAYRKRGA</sequence>
<feature type="signal peptide" evidence="1">
    <location>
        <begin position="1"/>
        <end position="22"/>
    </location>
</feature>
<dbReference type="Proteomes" id="UP000325433">
    <property type="component" value="Unassembled WGS sequence"/>
</dbReference>
<keyword evidence="3" id="KW-1185">Reference proteome</keyword>
<evidence type="ECO:0008006" key="4">
    <source>
        <dbReference type="Google" id="ProtNLM"/>
    </source>
</evidence>
<reference evidence="3" key="1">
    <citation type="submission" date="2019-04" db="EMBL/GenBank/DDBJ databases">
        <title>Friends and foes A comparative genomics studyof 23 Aspergillus species from section Flavi.</title>
        <authorList>
            <consortium name="DOE Joint Genome Institute"/>
            <person name="Kjaerbolling I."/>
            <person name="Vesth T."/>
            <person name="Frisvad J.C."/>
            <person name="Nybo J.L."/>
            <person name="Theobald S."/>
            <person name="Kildgaard S."/>
            <person name="Isbrandt T."/>
            <person name="Kuo A."/>
            <person name="Sato A."/>
            <person name="Lyhne E.K."/>
            <person name="Kogle M.E."/>
            <person name="Wiebenga A."/>
            <person name="Kun R.S."/>
            <person name="Lubbers R.J."/>
            <person name="Makela M.R."/>
            <person name="Barry K."/>
            <person name="Chovatia M."/>
            <person name="Clum A."/>
            <person name="Daum C."/>
            <person name="Haridas S."/>
            <person name="He G."/>
            <person name="LaButti K."/>
            <person name="Lipzen A."/>
            <person name="Mondo S."/>
            <person name="Riley R."/>
            <person name="Salamov A."/>
            <person name="Simmons B.A."/>
            <person name="Magnuson J.K."/>
            <person name="Henrissat B."/>
            <person name="Mortensen U.H."/>
            <person name="Larsen T.O."/>
            <person name="Devries R.P."/>
            <person name="Grigoriev I.V."/>
            <person name="Machida M."/>
            <person name="Baker S.E."/>
            <person name="Andersen M.R."/>
        </authorList>
    </citation>
    <scope>NUCLEOTIDE SEQUENCE [LARGE SCALE GENOMIC DNA]</scope>
    <source>
        <strain evidence="3">CBS 130015</strain>
    </source>
</reference>
<feature type="chain" id="PRO_5024931431" description="Secreted protein" evidence="1">
    <location>
        <begin position="23"/>
        <end position="85"/>
    </location>
</feature>
<evidence type="ECO:0000256" key="1">
    <source>
        <dbReference type="SAM" id="SignalP"/>
    </source>
</evidence>
<keyword evidence="1" id="KW-0732">Signal</keyword>
<evidence type="ECO:0000313" key="2">
    <source>
        <dbReference type="EMBL" id="KAE8315982.1"/>
    </source>
</evidence>
<gene>
    <name evidence="2" type="ORF">BDV41DRAFT_144391</name>
</gene>
<dbReference type="AlphaFoldDB" id="A0A5N6W5S4"/>
<protein>
    <recommendedName>
        <fullName evidence="4">Secreted protein</fullName>
    </recommendedName>
</protein>
<dbReference type="EMBL" id="ML738309">
    <property type="protein sequence ID" value="KAE8315982.1"/>
    <property type="molecule type" value="Genomic_DNA"/>
</dbReference>
<proteinExistence type="predicted"/>
<organism evidence="2 3">
    <name type="scientific">Aspergillus transmontanensis</name>
    <dbReference type="NCBI Taxonomy" id="1034304"/>
    <lineage>
        <taxon>Eukaryota</taxon>
        <taxon>Fungi</taxon>
        <taxon>Dikarya</taxon>
        <taxon>Ascomycota</taxon>
        <taxon>Pezizomycotina</taxon>
        <taxon>Eurotiomycetes</taxon>
        <taxon>Eurotiomycetidae</taxon>
        <taxon>Eurotiales</taxon>
        <taxon>Aspergillaceae</taxon>
        <taxon>Aspergillus</taxon>
        <taxon>Aspergillus subgen. Circumdati</taxon>
    </lineage>
</organism>
<accession>A0A5N6W5S4</accession>